<comment type="caution">
    <text evidence="1">The sequence shown here is derived from an EMBL/GenBank/DDBJ whole genome shotgun (WGS) entry which is preliminary data.</text>
</comment>
<proteinExistence type="predicted"/>
<dbReference type="Proteomes" id="UP000451233">
    <property type="component" value="Unassembled WGS sequence"/>
</dbReference>
<evidence type="ECO:0000313" key="1">
    <source>
        <dbReference type="EMBL" id="MXV16600.1"/>
    </source>
</evidence>
<protein>
    <submittedName>
        <fullName evidence="1">Uncharacterized protein</fullName>
    </submittedName>
</protein>
<organism evidence="1 2">
    <name type="scientific">Hufsiella ginkgonis</name>
    <dbReference type="NCBI Taxonomy" id="2695274"/>
    <lineage>
        <taxon>Bacteria</taxon>
        <taxon>Pseudomonadati</taxon>
        <taxon>Bacteroidota</taxon>
        <taxon>Sphingobacteriia</taxon>
        <taxon>Sphingobacteriales</taxon>
        <taxon>Sphingobacteriaceae</taxon>
        <taxon>Hufsiella</taxon>
    </lineage>
</organism>
<name>A0A7K1Y057_9SPHI</name>
<keyword evidence="2" id="KW-1185">Reference proteome</keyword>
<sequence length="123" mass="13837">MKKFLKITFAAFAFFVVFMITCMGFRPVDTTGENAVTVNARILSVYEAGTKDAVFEVAGNPRVMYINRGLEHGLRLNELRSTLVGKTVEISYARHWTLFPSSLNSKHIVALKMGEKVIYSELD</sequence>
<evidence type="ECO:0000313" key="2">
    <source>
        <dbReference type="Proteomes" id="UP000451233"/>
    </source>
</evidence>
<dbReference type="AlphaFoldDB" id="A0A7K1Y057"/>
<dbReference type="EMBL" id="WVHS01000003">
    <property type="protein sequence ID" value="MXV16600.1"/>
    <property type="molecule type" value="Genomic_DNA"/>
</dbReference>
<gene>
    <name evidence="1" type="ORF">GS398_14960</name>
</gene>
<reference evidence="1 2" key="1">
    <citation type="submission" date="2019-11" db="EMBL/GenBank/DDBJ databases">
        <title>Pedobacter sp. HMF7056 Genome sequencing and assembly.</title>
        <authorList>
            <person name="Kang H."/>
            <person name="Kim H."/>
            <person name="Joh K."/>
        </authorList>
    </citation>
    <scope>NUCLEOTIDE SEQUENCE [LARGE SCALE GENOMIC DNA]</scope>
    <source>
        <strain evidence="1 2">HMF7056</strain>
    </source>
</reference>
<dbReference type="RefSeq" id="WP_160907581.1">
    <property type="nucleotide sequence ID" value="NZ_WVHS01000003.1"/>
</dbReference>
<accession>A0A7K1Y057</accession>